<dbReference type="NCBIfam" id="NF008528">
    <property type="entry name" value="PRK11463.1-2"/>
    <property type="match status" value="1"/>
</dbReference>
<dbReference type="InterPro" id="IPR007313">
    <property type="entry name" value="FxsA"/>
</dbReference>
<feature type="transmembrane region" description="Helical" evidence="2">
    <location>
        <begin position="75"/>
        <end position="100"/>
    </location>
</feature>
<evidence type="ECO:0000313" key="4">
    <source>
        <dbReference type="Proteomes" id="UP001168380"/>
    </source>
</evidence>
<evidence type="ECO:0000256" key="1">
    <source>
        <dbReference type="SAM" id="MobiDB-lite"/>
    </source>
</evidence>
<feature type="transmembrane region" description="Helical" evidence="2">
    <location>
        <begin position="29"/>
        <end position="55"/>
    </location>
</feature>
<keyword evidence="2" id="KW-1133">Transmembrane helix</keyword>
<gene>
    <name evidence="3" type="ORF">QWI16_06765</name>
</gene>
<dbReference type="PANTHER" id="PTHR35335:SF1">
    <property type="entry name" value="UPF0716 PROTEIN FXSA"/>
    <property type="match status" value="1"/>
</dbReference>
<reference evidence="3" key="1">
    <citation type="submission" date="2023-07" db="EMBL/GenBank/DDBJ databases">
        <title>Gilvimarinus algae sp. nov., isolated from the surface of Kelp.</title>
        <authorList>
            <person name="Sun Y.Y."/>
            <person name="Gong Y."/>
            <person name="Du Z.J."/>
        </authorList>
    </citation>
    <scope>NUCLEOTIDE SEQUENCE</scope>
    <source>
        <strain evidence="3">SDUM040014</strain>
    </source>
</reference>
<name>A0ABT8TCW3_9GAMM</name>
<keyword evidence="2" id="KW-0812">Transmembrane</keyword>
<feature type="region of interest" description="Disordered" evidence="1">
    <location>
        <begin position="126"/>
        <end position="155"/>
    </location>
</feature>
<dbReference type="RefSeq" id="WP_302712029.1">
    <property type="nucleotide sequence ID" value="NZ_JAULRT010000047.1"/>
</dbReference>
<protein>
    <submittedName>
        <fullName evidence="3">FxsA family protein</fullName>
    </submittedName>
</protein>
<organism evidence="3 4">
    <name type="scientific">Gilvimarinus algae</name>
    <dbReference type="NCBI Taxonomy" id="3058037"/>
    <lineage>
        <taxon>Bacteria</taxon>
        <taxon>Pseudomonadati</taxon>
        <taxon>Pseudomonadota</taxon>
        <taxon>Gammaproteobacteria</taxon>
        <taxon>Cellvibrionales</taxon>
        <taxon>Cellvibrionaceae</taxon>
        <taxon>Gilvimarinus</taxon>
    </lineage>
</organism>
<accession>A0ABT8TCW3</accession>
<comment type="caution">
    <text evidence="3">The sequence shown here is derived from an EMBL/GenBank/DDBJ whole genome shotgun (WGS) entry which is preliminary data.</text>
</comment>
<dbReference type="PANTHER" id="PTHR35335">
    <property type="entry name" value="UPF0716 PROTEIN FXSA"/>
    <property type="match status" value="1"/>
</dbReference>
<dbReference type="Pfam" id="PF04186">
    <property type="entry name" value="FxsA"/>
    <property type="match status" value="1"/>
</dbReference>
<sequence>MPFILLLFIVVPLIEIALFIQVGDEIGVLATVALVVFTAALGVLLLRWQGVATLLRARSRMAAGEMPAREMVEGLMLAIAGALLLTPGFFTDAVGFALLVPACRKALFNLVRDRITVQGVAGGRTGPYGGSDGHTFEGEYERADAAKDRDRLSKK</sequence>
<proteinExistence type="predicted"/>
<keyword evidence="4" id="KW-1185">Reference proteome</keyword>
<dbReference type="EMBL" id="JAULRT010000047">
    <property type="protein sequence ID" value="MDO3381873.1"/>
    <property type="molecule type" value="Genomic_DNA"/>
</dbReference>
<evidence type="ECO:0000313" key="3">
    <source>
        <dbReference type="EMBL" id="MDO3381873.1"/>
    </source>
</evidence>
<keyword evidence="2" id="KW-0472">Membrane</keyword>
<evidence type="ECO:0000256" key="2">
    <source>
        <dbReference type="SAM" id="Phobius"/>
    </source>
</evidence>
<dbReference type="Proteomes" id="UP001168380">
    <property type="component" value="Unassembled WGS sequence"/>
</dbReference>
<feature type="compositionally biased region" description="Basic and acidic residues" evidence="1">
    <location>
        <begin position="134"/>
        <end position="155"/>
    </location>
</feature>